<gene>
    <name evidence="1" type="ORF">BDN71DRAFT_1593179</name>
</gene>
<dbReference type="AlphaFoldDB" id="A0A9P5ZLT7"/>
<dbReference type="Proteomes" id="UP000807025">
    <property type="component" value="Unassembled WGS sequence"/>
</dbReference>
<dbReference type="InterPro" id="IPR036047">
    <property type="entry name" value="F-box-like_dom_sf"/>
</dbReference>
<keyword evidence="2" id="KW-1185">Reference proteome</keyword>
<accession>A0A9P5ZLT7</accession>
<evidence type="ECO:0000313" key="1">
    <source>
        <dbReference type="EMBL" id="KAF9489881.1"/>
    </source>
</evidence>
<organism evidence="1 2">
    <name type="scientific">Pleurotus eryngii</name>
    <name type="common">Boletus of the steppes</name>
    <dbReference type="NCBI Taxonomy" id="5323"/>
    <lineage>
        <taxon>Eukaryota</taxon>
        <taxon>Fungi</taxon>
        <taxon>Dikarya</taxon>
        <taxon>Basidiomycota</taxon>
        <taxon>Agaricomycotina</taxon>
        <taxon>Agaricomycetes</taxon>
        <taxon>Agaricomycetidae</taxon>
        <taxon>Agaricales</taxon>
        <taxon>Pleurotineae</taxon>
        <taxon>Pleurotaceae</taxon>
        <taxon>Pleurotus</taxon>
    </lineage>
</organism>
<proteinExistence type="predicted"/>
<evidence type="ECO:0008006" key="3">
    <source>
        <dbReference type="Google" id="ProtNLM"/>
    </source>
</evidence>
<protein>
    <recommendedName>
        <fullName evidence="3">F-box domain-containing protein</fullName>
    </recommendedName>
</protein>
<dbReference type="SUPFAM" id="SSF81383">
    <property type="entry name" value="F-box domain"/>
    <property type="match status" value="1"/>
</dbReference>
<name>A0A9P5ZLT7_PLEER</name>
<dbReference type="SUPFAM" id="SSF52047">
    <property type="entry name" value="RNI-like"/>
    <property type="match status" value="1"/>
</dbReference>
<dbReference type="EMBL" id="MU154656">
    <property type="protein sequence ID" value="KAF9489881.1"/>
    <property type="molecule type" value="Genomic_DNA"/>
</dbReference>
<evidence type="ECO:0000313" key="2">
    <source>
        <dbReference type="Proteomes" id="UP000807025"/>
    </source>
</evidence>
<comment type="caution">
    <text evidence="1">The sequence shown here is derived from an EMBL/GenBank/DDBJ whole genome shotgun (WGS) entry which is preliminary data.</text>
</comment>
<sequence>MESHRHVFDFREHPMGLKQPELPIELIGLIIAHLYDHADKESVQACSLVCSAWNELCRRRLFRAAGIMYLFSGDPPQLSFLQFTPPHLYKYITDLTITWCTYELDIPTLPVEVLNQFPNICSLHINASGVDPLPALFIQQIMDLLSNSRVKLLDVSQFSFFMDASNLLPLLSQCSSTLEELILFWCSISGSGAIPNPTHDSKAPLVVSLGALRRLRLIVDDDLSKLSLSRLVLPNLEVLSCSWKGDHPPDISRWGIVRLSELILIAAARPSSSPRLGQTVRPSSLTITVQQAPQLSYSSIIKWIADCILSLPFPNDLRRLNINIGIGPDISTDHYYPTFAEYEELHRALRPLCTDCTTKHININFATSFARSETHADFGKAKEAAVCRFREAFAPPLEANRQLTIDMTFNKPH</sequence>
<reference evidence="1" key="1">
    <citation type="submission" date="2020-11" db="EMBL/GenBank/DDBJ databases">
        <authorList>
            <consortium name="DOE Joint Genome Institute"/>
            <person name="Ahrendt S."/>
            <person name="Riley R."/>
            <person name="Andreopoulos W."/>
            <person name="Labutti K."/>
            <person name="Pangilinan J."/>
            <person name="Ruiz-Duenas F.J."/>
            <person name="Barrasa J.M."/>
            <person name="Sanchez-Garcia M."/>
            <person name="Camarero S."/>
            <person name="Miyauchi S."/>
            <person name="Serrano A."/>
            <person name="Linde D."/>
            <person name="Babiker R."/>
            <person name="Drula E."/>
            <person name="Ayuso-Fernandez I."/>
            <person name="Pacheco R."/>
            <person name="Padilla G."/>
            <person name="Ferreira P."/>
            <person name="Barriuso J."/>
            <person name="Kellner H."/>
            <person name="Castanera R."/>
            <person name="Alfaro M."/>
            <person name="Ramirez L."/>
            <person name="Pisabarro A.G."/>
            <person name="Kuo A."/>
            <person name="Tritt A."/>
            <person name="Lipzen A."/>
            <person name="He G."/>
            <person name="Yan M."/>
            <person name="Ng V."/>
            <person name="Cullen D."/>
            <person name="Martin F."/>
            <person name="Rosso M.-N."/>
            <person name="Henrissat B."/>
            <person name="Hibbett D."/>
            <person name="Martinez A.T."/>
            <person name="Grigoriev I.V."/>
        </authorList>
    </citation>
    <scope>NUCLEOTIDE SEQUENCE</scope>
    <source>
        <strain evidence="1">ATCC 90797</strain>
    </source>
</reference>